<reference evidence="2 3" key="1">
    <citation type="submission" date="2022-10" db="EMBL/GenBank/DDBJ databases">
        <title>Roseococcus glaciei nov., sp. nov., isolated from glacier.</title>
        <authorList>
            <person name="Liu Q."/>
            <person name="Xin Y.-H."/>
        </authorList>
    </citation>
    <scope>NUCLEOTIDE SEQUENCE [LARGE SCALE GENOMIC DNA]</scope>
    <source>
        <strain evidence="2 3">MDT2-1-1</strain>
    </source>
</reference>
<dbReference type="Pfam" id="PF03886">
    <property type="entry name" value="ABC_trans_aux"/>
    <property type="match status" value="1"/>
</dbReference>
<evidence type="ECO:0000259" key="1">
    <source>
        <dbReference type="Pfam" id="PF03886"/>
    </source>
</evidence>
<dbReference type="EMBL" id="JAPFQI010000027">
    <property type="protein sequence ID" value="MCW8088151.1"/>
    <property type="molecule type" value="Genomic_DNA"/>
</dbReference>
<evidence type="ECO:0000313" key="3">
    <source>
        <dbReference type="Proteomes" id="UP001526430"/>
    </source>
</evidence>
<dbReference type="RefSeq" id="WP_301592350.1">
    <property type="nucleotide sequence ID" value="NZ_JAPFQI010000027.1"/>
</dbReference>
<proteinExistence type="predicted"/>
<protein>
    <submittedName>
        <fullName evidence="2">ABC-type transport auxiliary lipoprotein family protein</fullName>
    </submittedName>
</protein>
<dbReference type="Gene3D" id="3.40.50.10610">
    <property type="entry name" value="ABC-type transport auxiliary lipoprotein component"/>
    <property type="match status" value="1"/>
</dbReference>
<organism evidence="2 3">
    <name type="scientific">Sabulicella glaciei</name>
    <dbReference type="NCBI Taxonomy" id="2984948"/>
    <lineage>
        <taxon>Bacteria</taxon>
        <taxon>Pseudomonadati</taxon>
        <taxon>Pseudomonadota</taxon>
        <taxon>Alphaproteobacteria</taxon>
        <taxon>Acetobacterales</taxon>
        <taxon>Acetobacteraceae</taxon>
        <taxon>Sabulicella</taxon>
    </lineage>
</organism>
<dbReference type="SUPFAM" id="SSF159594">
    <property type="entry name" value="XCC0632-like"/>
    <property type="match status" value="1"/>
</dbReference>
<name>A0ABT3P174_9PROT</name>
<accession>A0ABT3P174</accession>
<evidence type="ECO:0000313" key="2">
    <source>
        <dbReference type="EMBL" id="MCW8088151.1"/>
    </source>
</evidence>
<keyword evidence="2" id="KW-0449">Lipoprotein</keyword>
<dbReference type="PROSITE" id="PS51257">
    <property type="entry name" value="PROKAR_LIPOPROTEIN"/>
    <property type="match status" value="1"/>
</dbReference>
<comment type="caution">
    <text evidence="2">The sequence shown here is derived from an EMBL/GenBank/DDBJ whole genome shotgun (WGS) entry which is preliminary data.</text>
</comment>
<gene>
    <name evidence="2" type="ORF">OF850_21375</name>
</gene>
<sequence>MNRRHLPLLLLLSGCSVLPSRPYIETRRYALDPQREGRPRRSQGQALLLRSVSAGPGLDSRGLRRLRPDHSLEVAPYDEWVGPPAELAESALRDWLRESGLFPAVAAPGTRLAAPLVLEAELTRLERFGTVARAGMGALLLRNSANPISAPQVLAQTVVEAEVPVSGTEPSDEATAMRAALGQSFARLEQWLATNIPRGNAAASRRR</sequence>
<keyword evidence="3" id="KW-1185">Reference proteome</keyword>
<feature type="domain" description="ABC-type transport auxiliary lipoprotein component" evidence="1">
    <location>
        <begin position="29"/>
        <end position="183"/>
    </location>
</feature>
<dbReference type="InterPro" id="IPR005586">
    <property type="entry name" value="ABC_trans_aux"/>
</dbReference>
<dbReference type="Proteomes" id="UP001526430">
    <property type="component" value="Unassembled WGS sequence"/>
</dbReference>